<evidence type="ECO:0000313" key="3">
    <source>
        <dbReference type="Proteomes" id="UP000000763"/>
    </source>
</evidence>
<feature type="compositionally biased region" description="Basic residues" evidence="1">
    <location>
        <begin position="273"/>
        <end position="283"/>
    </location>
</feature>
<accession>Q6ZAH9</accession>
<feature type="region of interest" description="Disordered" evidence="1">
    <location>
        <begin position="273"/>
        <end position="330"/>
    </location>
</feature>
<name>Q6ZAH9_ORYSJ</name>
<evidence type="ECO:0000256" key="1">
    <source>
        <dbReference type="SAM" id="MobiDB-lite"/>
    </source>
</evidence>
<gene>
    <name evidence="2" type="primary">P0048E12.13</name>
</gene>
<proteinExistence type="predicted"/>
<reference evidence="3" key="2">
    <citation type="journal article" date="2008" name="Nucleic Acids Res.">
        <title>The rice annotation project database (RAP-DB): 2008 update.</title>
        <authorList>
            <consortium name="The rice annotation project (RAP)"/>
        </authorList>
    </citation>
    <scope>GENOME REANNOTATION</scope>
    <source>
        <strain evidence="3">cv. Nipponbare</strain>
    </source>
</reference>
<dbReference type="Proteomes" id="UP000000763">
    <property type="component" value="Chromosome 8"/>
</dbReference>
<feature type="compositionally biased region" description="Low complexity" evidence="1">
    <location>
        <begin position="311"/>
        <end position="323"/>
    </location>
</feature>
<feature type="compositionally biased region" description="Basic and acidic residues" evidence="1">
    <location>
        <begin position="233"/>
        <end position="246"/>
    </location>
</feature>
<reference evidence="3" key="1">
    <citation type="journal article" date="2005" name="Nature">
        <title>The map-based sequence of the rice genome.</title>
        <authorList>
            <consortium name="International rice genome sequencing project (IRGSP)"/>
            <person name="Matsumoto T."/>
            <person name="Wu J."/>
            <person name="Kanamori H."/>
            <person name="Katayose Y."/>
            <person name="Fujisawa M."/>
            <person name="Namiki N."/>
            <person name="Mizuno H."/>
            <person name="Yamamoto K."/>
            <person name="Antonio B.A."/>
            <person name="Baba T."/>
            <person name="Sakata K."/>
            <person name="Nagamura Y."/>
            <person name="Aoki H."/>
            <person name="Arikawa K."/>
            <person name="Arita K."/>
            <person name="Bito T."/>
            <person name="Chiden Y."/>
            <person name="Fujitsuka N."/>
            <person name="Fukunaka R."/>
            <person name="Hamada M."/>
            <person name="Harada C."/>
            <person name="Hayashi A."/>
            <person name="Hijishita S."/>
            <person name="Honda M."/>
            <person name="Hosokawa S."/>
            <person name="Ichikawa Y."/>
            <person name="Idonuma A."/>
            <person name="Iijima M."/>
            <person name="Ikeda M."/>
            <person name="Ikeno M."/>
            <person name="Ito K."/>
            <person name="Ito S."/>
            <person name="Ito T."/>
            <person name="Ito Y."/>
            <person name="Ito Y."/>
            <person name="Iwabuchi A."/>
            <person name="Kamiya K."/>
            <person name="Karasawa W."/>
            <person name="Kurita K."/>
            <person name="Katagiri S."/>
            <person name="Kikuta A."/>
            <person name="Kobayashi H."/>
            <person name="Kobayashi N."/>
            <person name="Machita K."/>
            <person name="Maehara T."/>
            <person name="Masukawa M."/>
            <person name="Mizubayashi T."/>
            <person name="Mukai Y."/>
            <person name="Nagasaki H."/>
            <person name="Nagata Y."/>
            <person name="Naito S."/>
            <person name="Nakashima M."/>
            <person name="Nakama Y."/>
            <person name="Nakamichi Y."/>
            <person name="Nakamura M."/>
            <person name="Meguro A."/>
            <person name="Negishi M."/>
            <person name="Ohta I."/>
            <person name="Ohta T."/>
            <person name="Okamoto M."/>
            <person name="Ono N."/>
            <person name="Saji S."/>
            <person name="Sakaguchi M."/>
            <person name="Sakai K."/>
            <person name="Shibata M."/>
            <person name="Shimokawa T."/>
            <person name="Song J."/>
            <person name="Takazaki Y."/>
            <person name="Terasawa K."/>
            <person name="Tsugane M."/>
            <person name="Tsuji K."/>
            <person name="Ueda S."/>
            <person name="Waki K."/>
            <person name="Yamagata H."/>
            <person name="Yamamoto M."/>
            <person name="Yamamoto S."/>
            <person name="Yamane H."/>
            <person name="Yoshiki S."/>
            <person name="Yoshihara R."/>
            <person name="Yukawa K."/>
            <person name="Zhong H."/>
            <person name="Yano M."/>
            <person name="Yuan Q."/>
            <person name="Ouyang S."/>
            <person name="Liu J."/>
            <person name="Jones K.M."/>
            <person name="Gansberger K."/>
            <person name="Moffat K."/>
            <person name="Hill J."/>
            <person name="Bera J."/>
            <person name="Fadrosh D."/>
            <person name="Jin S."/>
            <person name="Johri S."/>
            <person name="Kim M."/>
            <person name="Overton L."/>
            <person name="Reardon M."/>
            <person name="Tsitrin T."/>
            <person name="Vuong H."/>
            <person name="Weaver B."/>
            <person name="Ciecko A."/>
            <person name="Tallon L."/>
            <person name="Jackson J."/>
            <person name="Pai G."/>
            <person name="Aken S.V."/>
            <person name="Utterback T."/>
            <person name="Reidmuller S."/>
            <person name="Feldblyum T."/>
            <person name="Hsiao J."/>
            <person name="Zismann V."/>
            <person name="Iobst S."/>
            <person name="de Vazeille A.R."/>
            <person name="Buell C.R."/>
            <person name="Ying K."/>
            <person name="Li Y."/>
            <person name="Lu T."/>
            <person name="Huang Y."/>
            <person name="Zhao Q."/>
            <person name="Feng Q."/>
            <person name="Zhang L."/>
            <person name="Zhu J."/>
            <person name="Weng Q."/>
            <person name="Mu J."/>
            <person name="Lu Y."/>
            <person name="Fan D."/>
            <person name="Liu Y."/>
            <person name="Guan J."/>
            <person name="Zhang Y."/>
            <person name="Yu S."/>
            <person name="Liu X."/>
            <person name="Zhang Y."/>
            <person name="Hong G."/>
            <person name="Han B."/>
            <person name="Choisne N."/>
            <person name="Demange N."/>
            <person name="Orjeda G."/>
            <person name="Samain S."/>
            <person name="Cattolico L."/>
            <person name="Pelletier E."/>
            <person name="Couloux A."/>
            <person name="Segurens B."/>
            <person name="Wincker P."/>
            <person name="D'Hont A."/>
            <person name="Scarpelli C."/>
            <person name="Weissenbach J."/>
            <person name="Salanoubat M."/>
            <person name="Quetier F."/>
            <person name="Yu Y."/>
            <person name="Kim H.R."/>
            <person name="Rambo T."/>
            <person name="Currie J."/>
            <person name="Collura K."/>
            <person name="Luo M."/>
            <person name="Yang T."/>
            <person name="Ammiraju J.S.S."/>
            <person name="Engler F."/>
            <person name="Soderlund C."/>
            <person name="Wing R.A."/>
            <person name="Palmer L.E."/>
            <person name="de la Bastide M."/>
            <person name="Spiegel L."/>
            <person name="Nascimento L."/>
            <person name="Zutavern T."/>
            <person name="O'Shaughnessy A."/>
            <person name="Dike S."/>
            <person name="Dedhia N."/>
            <person name="Preston R."/>
            <person name="Balija V."/>
            <person name="McCombie W.R."/>
            <person name="Chow T."/>
            <person name="Chen H."/>
            <person name="Chung M."/>
            <person name="Chen C."/>
            <person name="Shaw J."/>
            <person name="Wu H."/>
            <person name="Hsiao K."/>
            <person name="Chao Y."/>
            <person name="Chu M."/>
            <person name="Cheng C."/>
            <person name="Hour A."/>
            <person name="Lee P."/>
            <person name="Lin S."/>
            <person name="Lin Y."/>
            <person name="Liou J."/>
            <person name="Liu S."/>
            <person name="Hsing Y."/>
            <person name="Raghuvanshi S."/>
            <person name="Mohanty A."/>
            <person name="Bharti A.K."/>
            <person name="Gaur A."/>
            <person name="Gupta V."/>
            <person name="Kumar D."/>
            <person name="Ravi V."/>
            <person name="Vij S."/>
            <person name="Kapur A."/>
            <person name="Khurana P."/>
            <person name="Khurana P."/>
            <person name="Khurana J.P."/>
            <person name="Tyagi A.K."/>
            <person name="Gaikwad K."/>
            <person name="Singh A."/>
            <person name="Dalal V."/>
            <person name="Srivastava S."/>
            <person name="Dixit A."/>
            <person name="Pal A.K."/>
            <person name="Ghazi I.A."/>
            <person name="Yadav M."/>
            <person name="Pandit A."/>
            <person name="Bhargava A."/>
            <person name="Sureshbabu K."/>
            <person name="Batra K."/>
            <person name="Sharma T.R."/>
            <person name="Mohapatra T."/>
            <person name="Singh N.K."/>
            <person name="Messing J."/>
            <person name="Nelson A.B."/>
            <person name="Fuks G."/>
            <person name="Kavchok S."/>
            <person name="Keizer G."/>
            <person name="Linton E."/>
            <person name="Llaca V."/>
            <person name="Song R."/>
            <person name="Tanyolac B."/>
            <person name="Young S."/>
            <person name="Ho-Il K."/>
            <person name="Hahn J.H."/>
            <person name="Sangsakoo G."/>
            <person name="Vanavichit A."/>
            <person name="de Mattos Luiz.A.T."/>
            <person name="Zimmer P.D."/>
            <person name="Malone G."/>
            <person name="Dellagostin O."/>
            <person name="de Oliveira A.C."/>
            <person name="Bevan M."/>
            <person name="Bancroft I."/>
            <person name="Minx P."/>
            <person name="Cordum H."/>
            <person name="Wilson R."/>
            <person name="Cheng Z."/>
            <person name="Jin W."/>
            <person name="Jiang J."/>
            <person name="Leong S.A."/>
            <person name="Iwama H."/>
            <person name="Gojobori T."/>
            <person name="Itoh T."/>
            <person name="Niimura Y."/>
            <person name="Fujii Y."/>
            <person name="Habara T."/>
            <person name="Sakai H."/>
            <person name="Sato Y."/>
            <person name="Wilson G."/>
            <person name="Kumar K."/>
            <person name="McCouch S."/>
            <person name="Juretic N."/>
            <person name="Hoen D."/>
            <person name="Wright S."/>
            <person name="Bruskiewich R."/>
            <person name="Bureau T."/>
            <person name="Miyao A."/>
            <person name="Hirochika H."/>
            <person name="Nishikawa T."/>
            <person name="Kadowaki K."/>
            <person name="Sugiura M."/>
            <person name="Burr B."/>
            <person name="Sasaki T."/>
        </authorList>
    </citation>
    <scope>NUCLEOTIDE SEQUENCE [LARGE SCALE GENOMIC DNA]</scope>
    <source>
        <strain evidence="3">cv. Nipponbare</strain>
    </source>
</reference>
<protein>
    <submittedName>
        <fullName evidence="2">Uncharacterized protein</fullName>
    </submittedName>
</protein>
<evidence type="ECO:0000313" key="2">
    <source>
        <dbReference type="EMBL" id="BAD03345.1"/>
    </source>
</evidence>
<sequence>MVAAGGEAGRGRERRFRGDDVKRAWGGDVGTCGRGVGRGCEGSGGVGGGFGGGWWRLPEGQTCGVPDWLASVTNDRSVTGEGRRWAPLKDKLWLSFQAKAQVEIRSSGASSALSGRLSSRLFSLLRRRRIALDSSRRSRLRCHLNPELRPRTCVTRSLRLAREHIFGGGWPVRRRGASASLPCGILNRHRGMGKEGRGGGGGLDCAASSSSLPPDLRVDRESLTTARGYNSEGKTKGPRRGEKGGEEGGEGLPWRLLLRGEVSDGDLHRLHRHRGAHRGHPHPRAAGAARGSGWRDGGHSREGEEVVATPAAEAKAQQESASAGPKSRRSILRCSRSRAVGAGEAEVMQLLSHRLPRATLSSPALAGRCEPLLSHRIELPRKRHINATSDEDSQISHASMMDKISIAGTLVMSSIEYGHHP</sequence>
<organism evidence="2 3">
    <name type="scientific">Oryza sativa subsp. japonica</name>
    <name type="common">Rice</name>
    <dbReference type="NCBI Taxonomy" id="39947"/>
    <lineage>
        <taxon>Eukaryota</taxon>
        <taxon>Viridiplantae</taxon>
        <taxon>Streptophyta</taxon>
        <taxon>Embryophyta</taxon>
        <taxon>Tracheophyta</taxon>
        <taxon>Spermatophyta</taxon>
        <taxon>Magnoliopsida</taxon>
        <taxon>Liliopsida</taxon>
        <taxon>Poales</taxon>
        <taxon>Poaceae</taxon>
        <taxon>BOP clade</taxon>
        <taxon>Oryzoideae</taxon>
        <taxon>Oryzeae</taxon>
        <taxon>Oryzinae</taxon>
        <taxon>Oryza</taxon>
        <taxon>Oryza sativa</taxon>
    </lineage>
</organism>
<dbReference type="AlphaFoldDB" id="Q6ZAH9"/>
<dbReference type="EMBL" id="AP004661">
    <property type="protein sequence ID" value="BAD03345.1"/>
    <property type="molecule type" value="Genomic_DNA"/>
</dbReference>
<feature type="region of interest" description="Disordered" evidence="1">
    <location>
        <begin position="192"/>
        <end position="254"/>
    </location>
</feature>